<comment type="caution">
    <text evidence="2">The sequence shown here is derived from an EMBL/GenBank/DDBJ whole genome shotgun (WGS) entry which is preliminary data.</text>
</comment>
<reference evidence="2 3" key="1">
    <citation type="submission" date="2024-04" db="EMBL/GenBank/DDBJ databases">
        <authorList>
            <person name="Rising A."/>
            <person name="Reimegard J."/>
            <person name="Sonavane S."/>
            <person name="Akerstrom W."/>
            <person name="Nylinder S."/>
            <person name="Hedman E."/>
            <person name="Kallberg Y."/>
        </authorList>
    </citation>
    <scope>NUCLEOTIDE SEQUENCE [LARGE SCALE GENOMIC DNA]</scope>
</reference>
<dbReference type="GO" id="GO:0030163">
    <property type="term" value="P:protein catabolic process"/>
    <property type="evidence" value="ECO:0007669"/>
    <property type="project" value="UniProtKB-ARBA"/>
</dbReference>
<name>A0AAV2BEV6_9ARAC</name>
<dbReference type="PANTHER" id="PTHR24413">
    <property type="entry name" value="SPECKLE-TYPE POZ PROTEIN"/>
    <property type="match status" value="1"/>
</dbReference>
<feature type="domain" description="BTB" evidence="1">
    <location>
        <begin position="334"/>
        <end position="398"/>
    </location>
</feature>
<dbReference type="Gene3D" id="1.25.40.420">
    <property type="match status" value="1"/>
</dbReference>
<evidence type="ECO:0000259" key="1">
    <source>
        <dbReference type="PROSITE" id="PS50097"/>
    </source>
</evidence>
<evidence type="ECO:0000313" key="2">
    <source>
        <dbReference type="EMBL" id="CAL1294195.1"/>
    </source>
</evidence>
<accession>A0AAV2BEV6</accession>
<dbReference type="SUPFAM" id="SSF49599">
    <property type="entry name" value="TRAF domain-like"/>
    <property type="match status" value="1"/>
</dbReference>
<dbReference type="InterPro" id="IPR008974">
    <property type="entry name" value="TRAF-like"/>
</dbReference>
<evidence type="ECO:0000313" key="3">
    <source>
        <dbReference type="Proteomes" id="UP001497382"/>
    </source>
</evidence>
<dbReference type="Proteomes" id="UP001497382">
    <property type="component" value="Unassembled WGS sequence"/>
</dbReference>
<dbReference type="InterPro" id="IPR000210">
    <property type="entry name" value="BTB/POZ_dom"/>
</dbReference>
<sequence>MSTDDCATITWAINNYSYYWQKNNEAVVSPVFSIFMPEETKWKLMFFPLGVVLYPDCTAFFLYRDKDCNGVENIKVDFSLDYLKSDGSFCNVSKMDEFQKNVRRGSSSYTSMITKESGHLQQDILTIRCRLFRFNDKAVERSKIFFRTIFGAKKLHSQLLIRNSIYLSPEQTQSFVIRSESKDVIMEITLAVTNENEKNLCFSINCIDQRVKYLAVKTFIIDSQMQKIDSGEYDYWPDSGMKSMFPLKFSKKYLIENKYRFLPNDVLTLSFEFTISTGLVFEGIEKTTSEYTSHPLSDKVTESWRKCISHTNLNDCPCALITDLTSLHKDQSTCDVKLKTKTNIFPVHTAILSARSPVFKTMFSYDMKEKTSGCVDVSDLQDETVRRFLLYLYTDQLEDLTWDDALQLFKAADKYAVVFLREKCSTFLESNLNLENACEALVLSDLHQEKDLKERTQNFILKNAKVIFKSEEWKILADNNSKLALETALRNWNEK</sequence>
<dbReference type="EMBL" id="CAXIEN010000340">
    <property type="protein sequence ID" value="CAL1294195.1"/>
    <property type="molecule type" value="Genomic_DNA"/>
</dbReference>
<dbReference type="SMART" id="SM00225">
    <property type="entry name" value="BTB"/>
    <property type="match status" value="1"/>
</dbReference>
<keyword evidence="3" id="KW-1185">Reference proteome</keyword>
<protein>
    <recommendedName>
        <fullName evidence="1">BTB domain-containing protein</fullName>
    </recommendedName>
</protein>
<gene>
    <name evidence="2" type="ORF">LARSCL_LOCUS18585</name>
</gene>
<dbReference type="Gene3D" id="2.60.210.10">
    <property type="entry name" value="Apoptosis, Tumor Necrosis Factor Receptor Associated Protein 2, Chain A"/>
    <property type="match status" value="1"/>
</dbReference>
<dbReference type="Pfam" id="PF00651">
    <property type="entry name" value="BTB"/>
    <property type="match status" value="1"/>
</dbReference>
<dbReference type="InterPro" id="IPR011333">
    <property type="entry name" value="SKP1/BTB/POZ_sf"/>
</dbReference>
<dbReference type="AlphaFoldDB" id="A0AAV2BEV6"/>
<dbReference type="PROSITE" id="PS50097">
    <property type="entry name" value="BTB"/>
    <property type="match status" value="1"/>
</dbReference>
<dbReference type="InterPro" id="IPR002083">
    <property type="entry name" value="MATH/TRAF_dom"/>
</dbReference>
<dbReference type="Gene3D" id="3.30.710.10">
    <property type="entry name" value="Potassium Channel Kv1.1, Chain A"/>
    <property type="match status" value="1"/>
</dbReference>
<dbReference type="CDD" id="cd18186">
    <property type="entry name" value="BTB_POZ_ZBTB_KLHL-like"/>
    <property type="match status" value="1"/>
</dbReference>
<organism evidence="2 3">
    <name type="scientific">Larinioides sclopetarius</name>
    <dbReference type="NCBI Taxonomy" id="280406"/>
    <lineage>
        <taxon>Eukaryota</taxon>
        <taxon>Metazoa</taxon>
        <taxon>Ecdysozoa</taxon>
        <taxon>Arthropoda</taxon>
        <taxon>Chelicerata</taxon>
        <taxon>Arachnida</taxon>
        <taxon>Araneae</taxon>
        <taxon>Araneomorphae</taxon>
        <taxon>Entelegynae</taxon>
        <taxon>Araneoidea</taxon>
        <taxon>Araneidae</taxon>
        <taxon>Larinioides</taxon>
    </lineage>
</organism>
<proteinExistence type="predicted"/>
<dbReference type="CDD" id="cd00121">
    <property type="entry name" value="MATH"/>
    <property type="match status" value="1"/>
</dbReference>
<dbReference type="SUPFAM" id="SSF54695">
    <property type="entry name" value="POZ domain"/>
    <property type="match status" value="1"/>
</dbReference>